<dbReference type="InterPro" id="IPR006538">
    <property type="entry name" value="CobT"/>
</dbReference>
<gene>
    <name evidence="3" type="ORF">p1B95</name>
</gene>
<feature type="region of interest" description="Disordered" evidence="1">
    <location>
        <begin position="211"/>
        <end position="345"/>
    </location>
</feature>
<dbReference type="Pfam" id="PF00092">
    <property type="entry name" value="VWA"/>
    <property type="match status" value="1"/>
</dbReference>
<evidence type="ECO:0000259" key="2">
    <source>
        <dbReference type="PROSITE" id="PS50234"/>
    </source>
</evidence>
<sequence length="637" mass="68715">MLKQNRKEALRLVATMLGRRFGVQVVFGNIKTAATTGKVIYLPNLATTGSEEDMILLYGLVAHEAAHCRFTEFKDSSKGNVLVRALDNVFEDIRIELALARIFPGAARMLFDAASGLAVRGILEAPQQDEEYQPADILCRALVMGLRSRHLRQHCLDEMAGQWRTLAEEVFGTDLVEDVFALADRSAAITSTDEASSLAWEVYELLETSAEEKERQEEQQRQKQQQQSKASQDDEEDESQKSSQAGQDEDEGDASQPAGYGGEDEGDASESAASGGEDEEDASSGALSDDQGEDDPSAPESSQSEDGSSESDVSDEGGAETGEFSSQGDEEGSAGEQAAAMRQALTAQSVGSVSMEDMLRQQMGASQVMGAGARSQHATRTTGIKDHGQVRAYLKRHELKAKLGTRLGSLIESTVEDSSWDGYSGRKLSHSAPERLARGDLKVFRKKEETEGTNTAVALLVDYSGSMWTTMPLTDGSSRTTAGQTTAQEAAYETHFALASVLSTYEVPFLSIAFANHVCVLKEFDEPLSAHRWDDGSSGDTATGDAVEEALIRITAREEEKRILVVVTDGEPNDHDSLMAGCRFARQNGIQIAVVFIGSMGHALEAMLKEEEVAFDRAMSADRLSQAVFGAVAKAVG</sequence>
<dbReference type="SUPFAM" id="SSF53300">
    <property type="entry name" value="vWA-like"/>
    <property type="match status" value="1"/>
</dbReference>
<dbReference type="Gene3D" id="3.40.50.410">
    <property type="entry name" value="von Willebrand factor, type A domain"/>
    <property type="match status" value="1"/>
</dbReference>
<dbReference type="RefSeq" id="WP_011254862.1">
    <property type="nucleotide sequence ID" value="NC_006823.1"/>
</dbReference>
<geneLocation type="plasmid" evidence="4">
    <name>pAzo1</name>
</geneLocation>
<dbReference type="KEGG" id="eba:p1B95"/>
<keyword evidence="4" id="KW-1185">Reference proteome</keyword>
<proteinExistence type="predicted"/>
<dbReference type="AlphaFoldDB" id="Q5NX99"/>
<dbReference type="Proteomes" id="UP000006552">
    <property type="component" value="Plasmid 1"/>
</dbReference>
<dbReference type="OrthoDB" id="6064888at2"/>
<evidence type="ECO:0000256" key="1">
    <source>
        <dbReference type="SAM" id="MobiDB-lite"/>
    </source>
</evidence>
<dbReference type="SMART" id="SM00327">
    <property type="entry name" value="VWA"/>
    <property type="match status" value="1"/>
</dbReference>
<dbReference type="PROSITE" id="PS50234">
    <property type="entry name" value="VWFA"/>
    <property type="match status" value="1"/>
</dbReference>
<dbReference type="GO" id="GO:0009236">
    <property type="term" value="P:cobalamin biosynthetic process"/>
    <property type="evidence" value="ECO:0007669"/>
    <property type="project" value="InterPro"/>
</dbReference>
<reference evidence="3 4" key="1">
    <citation type="journal article" date="2005" name="Arch. Microbiol.">
        <title>The genome sequence of an anaerobic aromatic-degrading denitrifying bacterium, strain EbN1.</title>
        <authorList>
            <person name="Rabus R."/>
            <person name="Kube M."/>
            <person name="Heider J."/>
            <person name="Beck A."/>
            <person name="Heitmann K."/>
            <person name="Widdel F."/>
            <person name="Reinhardt R."/>
        </authorList>
    </citation>
    <scope>NUCLEOTIDE SEQUENCE [LARGE SCALE GENOMIC DNA]</scope>
    <source>
        <strain evidence="3 4">EbN1</strain>
        <plasmid evidence="4">Plasmid pAzo1</plasmid>
    </source>
</reference>
<dbReference type="HOGENOM" id="CLU_024864_0_0_4"/>
<dbReference type="InterPro" id="IPR036465">
    <property type="entry name" value="vWFA_dom_sf"/>
</dbReference>
<feature type="compositionally biased region" description="Acidic residues" evidence="1">
    <location>
        <begin position="307"/>
        <end position="318"/>
    </location>
</feature>
<organism evidence="3 4">
    <name type="scientific">Aromatoleum aromaticum (strain DSM 19018 / LMG 30748 / EbN1)</name>
    <name type="common">Azoarcus sp. (strain EbN1)</name>
    <dbReference type="NCBI Taxonomy" id="76114"/>
    <lineage>
        <taxon>Bacteria</taxon>
        <taxon>Pseudomonadati</taxon>
        <taxon>Pseudomonadota</taxon>
        <taxon>Betaproteobacteria</taxon>
        <taxon>Rhodocyclales</taxon>
        <taxon>Rhodocyclaceae</taxon>
        <taxon>Aromatoleum</taxon>
    </lineage>
</organism>
<keyword evidence="3" id="KW-0614">Plasmid</keyword>
<dbReference type="EMBL" id="CR555307">
    <property type="protein sequence ID" value="CAI10315.1"/>
    <property type="molecule type" value="Genomic_DNA"/>
</dbReference>
<feature type="compositionally biased region" description="Basic and acidic residues" evidence="1">
    <location>
        <begin position="211"/>
        <end position="221"/>
    </location>
</feature>
<dbReference type="InterPro" id="IPR002035">
    <property type="entry name" value="VWF_A"/>
</dbReference>
<evidence type="ECO:0000313" key="3">
    <source>
        <dbReference type="EMBL" id="CAI10315.1"/>
    </source>
</evidence>
<protein>
    <recommendedName>
        <fullName evidence="2">VWFA domain-containing protein</fullName>
    </recommendedName>
</protein>
<accession>Q5NX99</accession>
<evidence type="ECO:0000313" key="4">
    <source>
        <dbReference type="Proteomes" id="UP000006552"/>
    </source>
</evidence>
<feature type="domain" description="VWFA" evidence="2">
    <location>
        <begin position="456"/>
        <end position="636"/>
    </location>
</feature>
<dbReference type="Pfam" id="PF06213">
    <property type="entry name" value="CobT"/>
    <property type="match status" value="1"/>
</dbReference>
<name>Q5NX99_AROAE</name>